<reference evidence="2" key="1">
    <citation type="journal article" date="2020" name="Nature">
        <title>Giant virus diversity and host interactions through global metagenomics.</title>
        <authorList>
            <person name="Schulz F."/>
            <person name="Roux S."/>
            <person name="Paez-Espino D."/>
            <person name="Jungbluth S."/>
            <person name="Walsh D.A."/>
            <person name="Denef V.J."/>
            <person name="McMahon K.D."/>
            <person name="Konstantinidis K.T."/>
            <person name="Eloe-Fadrosh E.A."/>
            <person name="Kyrpides N.C."/>
            <person name="Woyke T."/>
        </authorList>
    </citation>
    <scope>NUCLEOTIDE SEQUENCE</scope>
    <source>
        <strain evidence="2">GVMAG-S-1091796-13</strain>
    </source>
</reference>
<feature type="compositionally biased region" description="Basic and acidic residues" evidence="1">
    <location>
        <begin position="17"/>
        <end position="40"/>
    </location>
</feature>
<name>A0A6C0AM58_9ZZZZ</name>
<feature type="compositionally biased region" description="Low complexity" evidence="1">
    <location>
        <begin position="132"/>
        <end position="170"/>
    </location>
</feature>
<proteinExistence type="predicted"/>
<dbReference type="EMBL" id="MN740715">
    <property type="protein sequence ID" value="QHS80629.1"/>
    <property type="molecule type" value="Genomic_DNA"/>
</dbReference>
<dbReference type="EMBL" id="MN740714">
    <property type="protein sequence ID" value="QHS80573.1"/>
    <property type="molecule type" value="Genomic_DNA"/>
</dbReference>
<evidence type="ECO:0000256" key="1">
    <source>
        <dbReference type="SAM" id="MobiDB-lite"/>
    </source>
</evidence>
<organism evidence="2">
    <name type="scientific">viral metagenome</name>
    <dbReference type="NCBI Taxonomy" id="1070528"/>
    <lineage>
        <taxon>unclassified sequences</taxon>
        <taxon>metagenomes</taxon>
        <taxon>organismal metagenomes</taxon>
    </lineage>
</organism>
<evidence type="ECO:0000313" key="2">
    <source>
        <dbReference type="EMBL" id="QHS80573.1"/>
    </source>
</evidence>
<sequence length="384" mass="45059">MDKLTDMLSSFFVSSSKKNEQKKNNQDEKQSEKQSEKEERNDENEVTEKQSEKEERNDEKVTEKQSEKEERNDENEVTEKQSEKEERNDKNEITEKQSENKSQLKKDKLDKEKVVFTITTSDKLSESENTNEKSLFSSLSSKSLTKNKNSVTSESNSESNSESTSESTSKNIISKKNIKKYILRPSNFYKSNILIVNDDIKDSIDILSDLFYKLGLMKDVNNIYDNNIHVITSLENKKVFTKMLLDNPYLFFTNFDVKKQLSREKIKNLDNLEKRTIYIIDNKTLTKPLKHKDLQSLVSKNVHVIIIAGEEYNLDRTFNVMGNNKLLIHKLNKSKNMQKHFYKTTIKNLSLPNKLAFDDYYNIINNEDIDIKYIILKNDQIRYN</sequence>
<accession>A0A6C0AM58</accession>
<feature type="region of interest" description="Disordered" evidence="1">
    <location>
        <begin position="122"/>
        <end position="170"/>
    </location>
</feature>
<feature type="compositionally biased region" description="Basic and acidic residues" evidence="1">
    <location>
        <begin position="46"/>
        <end position="71"/>
    </location>
</feature>
<dbReference type="AlphaFoldDB" id="A0A6C0AM58"/>
<protein>
    <submittedName>
        <fullName evidence="2">Uncharacterized protein</fullName>
    </submittedName>
</protein>
<feature type="region of interest" description="Disordered" evidence="1">
    <location>
        <begin position="1"/>
        <end position="107"/>
    </location>
</feature>
<feature type="compositionally biased region" description="Basic and acidic residues" evidence="1">
    <location>
        <begin position="77"/>
        <end position="107"/>
    </location>
</feature>